<evidence type="ECO:0000256" key="1">
    <source>
        <dbReference type="SAM" id="SignalP"/>
    </source>
</evidence>
<dbReference type="EMBL" id="JACCFH010000001">
    <property type="protein sequence ID" value="NYG31805.1"/>
    <property type="molecule type" value="Genomic_DNA"/>
</dbReference>
<evidence type="ECO:0000313" key="3">
    <source>
        <dbReference type="Proteomes" id="UP000518288"/>
    </source>
</evidence>
<name>A0A7Y9QYD8_9BURK</name>
<protein>
    <recommendedName>
        <fullName evidence="4">Lipoprotein</fullName>
    </recommendedName>
</protein>
<dbReference type="InterPro" id="IPR058979">
    <property type="entry name" value="LysC-like"/>
</dbReference>
<organism evidence="2 3">
    <name type="scientific">Sphaerotilus montanus</name>
    <dbReference type="NCBI Taxonomy" id="522889"/>
    <lineage>
        <taxon>Bacteria</taxon>
        <taxon>Pseudomonadati</taxon>
        <taxon>Pseudomonadota</taxon>
        <taxon>Betaproteobacteria</taxon>
        <taxon>Burkholderiales</taxon>
        <taxon>Sphaerotilaceae</taxon>
        <taxon>Sphaerotilus</taxon>
    </lineage>
</organism>
<gene>
    <name evidence="2" type="ORF">BDD16_000791</name>
</gene>
<feature type="chain" id="PRO_5030628583" description="Lipoprotein" evidence="1">
    <location>
        <begin position="20"/>
        <end position="109"/>
    </location>
</feature>
<accession>A0A7Y9QYD8</accession>
<evidence type="ECO:0000313" key="2">
    <source>
        <dbReference type="EMBL" id="NYG31805.1"/>
    </source>
</evidence>
<dbReference type="AlphaFoldDB" id="A0A7Y9QYD8"/>
<keyword evidence="3" id="KW-1185">Reference proteome</keyword>
<proteinExistence type="predicted"/>
<reference evidence="2 3" key="1">
    <citation type="submission" date="2020-07" db="EMBL/GenBank/DDBJ databases">
        <title>Genomic Encyclopedia of Archaeal and Bacterial Type Strains, Phase II (KMG-II): from individual species to whole genera.</title>
        <authorList>
            <person name="Goeker M."/>
        </authorList>
    </citation>
    <scope>NUCLEOTIDE SEQUENCE [LARGE SCALE GENOMIC DNA]</scope>
    <source>
        <strain evidence="2 3">DSM 21226</strain>
    </source>
</reference>
<dbReference type="Pfam" id="PF23793">
    <property type="entry name" value="LysC"/>
    <property type="match status" value="1"/>
</dbReference>
<comment type="caution">
    <text evidence="2">The sequence shown here is derived from an EMBL/GenBank/DDBJ whole genome shotgun (WGS) entry which is preliminary data.</text>
</comment>
<evidence type="ECO:0008006" key="4">
    <source>
        <dbReference type="Google" id="ProtNLM"/>
    </source>
</evidence>
<feature type="signal peptide" evidence="1">
    <location>
        <begin position="1"/>
        <end position="19"/>
    </location>
</feature>
<dbReference type="Proteomes" id="UP000518288">
    <property type="component" value="Unassembled WGS sequence"/>
</dbReference>
<dbReference type="RefSeq" id="WP_179632765.1">
    <property type="nucleotide sequence ID" value="NZ_JACCFH010000001.1"/>
</dbReference>
<keyword evidence="1" id="KW-0732">Signal</keyword>
<sequence>MHHIPRFVVVGMFPLVAVALTGCATHPAAQVPASLKCEPSAALLAPCAAPVALKAGLTYREMLDAHLADRQQLQRCATQQDELRRAVNACNARIDAHNAELTKAAARKP</sequence>
<dbReference type="PROSITE" id="PS51257">
    <property type="entry name" value="PROKAR_LIPOPROTEIN"/>
    <property type="match status" value="1"/>
</dbReference>